<dbReference type="SUPFAM" id="SSF160719">
    <property type="entry name" value="gpW/gp25-like"/>
    <property type="match status" value="1"/>
</dbReference>
<dbReference type="Gene3D" id="3.10.450.40">
    <property type="match status" value="1"/>
</dbReference>
<evidence type="ECO:0000313" key="1">
    <source>
        <dbReference type="EMBL" id="ASN68106.1"/>
    </source>
</evidence>
<gene>
    <name evidence="1" type="ORF">8F11_71</name>
</gene>
<accession>A0A2H4J6K5</accession>
<name>A0A2H4J6K5_9CAUD</name>
<sequence>MALTPQNDTELLDAYLEAEINAPDEPSKTFRIDFNQFRIGNMTDKKDALKQAISKAILTPRSYYRIYNDYYGCELWELIGKDVTNAYIDAEIPRMVREAIEYDDRINVVKDISVTRSGDAIFIAVEVDSVFGDVGTEVVI</sequence>
<dbReference type="EMBL" id="MF417871">
    <property type="protein sequence ID" value="ASN68106.1"/>
    <property type="molecule type" value="Genomic_DNA"/>
</dbReference>
<proteinExistence type="predicted"/>
<dbReference type="InterPro" id="IPR020288">
    <property type="entry name" value="Sheath_initiator"/>
</dbReference>
<reference evidence="1" key="1">
    <citation type="submission" date="2017-06" db="EMBL/GenBank/DDBJ databases">
        <title>Novel phages from South African skin metaviromes.</title>
        <authorList>
            <person name="van Zyl L.J."/>
            <person name="Abrahams Y."/>
            <person name="Stander E.A."/>
            <person name="Kirby B.M."/>
            <person name="Clavaud C."/>
            <person name="Farcet C."/>
            <person name="Breton L."/>
            <person name="Trindade M.I."/>
        </authorList>
    </citation>
    <scope>NUCLEOTIDE SEQUENCE</scope>
</reference>
<dbReference type="Pfam" id="PF10934">
    <property type="entry name" value="Sheath_initiator"/>
    <property type="match status" value="1"/>
</dbReference>
<organism evidence="1">
    <name type="scientific">uncultured Caudovirales phage</name>
    <dbReference type="NCBI Taxonomy" id="2100421"/>
    <lineage>
        <taxon>Viruses</taxon>
        <taxon>Duplodnaviria</taxon>
        <taxon>Heunggongvirae</taxon>
        <taxon>Uroviricota</taxon>
        <taxon>Caudoviricetes</taxon>
        <taxon>Peduoviridae</taxon>
        <taxon>Maltschvirus</taxon>
        <taxon>Maltschvirus maltsch</taxon>
    </lineage>
</organism>
<protein>
    <submittedName>
        <fullName evidence="1">Uncharacterized protein</fullName>
    </submittedName>
</protein>